<dbReference type="PROSITE" id="PS01085">
    <property type="entry name" value="RIBUL_P_3_EPIMER_1"/>
    <property type="match status" value="1"/>
</dbReference>
<comment type="cofactor">
    <cofactor evidence="10 13">
        <name>a divalent metal cation</name>
        <dbReference type="ChEBI" id="CHEBI:60240"/>
    </cofactor>
    <text evidence="10 13">Binds 1 divalent metal cation per subunit.</text>
</comment>
<evidence type="ECO:0000256" key="11">
    <source>
        <dbReference type="PIRNR" id="PIRNR001461"/>
    </source>
</evidence>
<dbReference type="HAMAP" id="MF_02227">
    <property type="entry name" value="RPE"/>
    <property type="match status" value="1"/>
</dbReference>
<comment type="catalytic activity">
    <reaction evidence="1 10 11">
        <text>D-ribulose 5-phosphate = D-xylulose 5-phosphate</text>
        <dbReference type="Rhea" id="RHEA:13677"/>
        <dbReference type="ChEBI" id="CHEBI:57737"/>
        <dbReference type="ChEBI" id="CHEBI:58121"/>
        <dbReference type="EC" id="5.1.3.1"/>
    </reaction>
</comment>
<sequence>MHHADGLVVAPSLLAADYTRLGEEAAAIEAAGADWLHLDVMDGHFVPNISFGPAVIKALRPHCRLPFDVHLMIEPFEPYIDAFVDAGADGITVHVEATRHLDRALEALRGHGVNVGVALNPATPAGAIANVLHRIDLVCIMTVNPGFGGQKFLPNAAEKIASVKALVGNRPIRIEVDGGVTTGTAPIAKAAGADSLVAGSAVFGKPDYAAAITAIRG</sequence>
<dbReference type="Pfam" id="PF00834">
    <property type="entry name" value="Ribul_P_3_epim"/>
    <property type="match status" value="1"/>
</dbReference>
<evidence type="ECO:0000256" key="8">
    <source>
        <dbReference type="ARBA" id="ARBA00022723"/>
    </source>
</evidence>
<gene>
    <name evidence="10" type="primary">rpe</name>
    <name evidence="15" type="ORF">JCR33_21760</name>
</gene>
<comment type="cofactor">
    <cofactor evidence="2">
        <name>Mn(2+)</name>
        <dbReference type="ChEBI" id="CHEBI:29035"/>
    </cofactor>
</comment>
<dbReference type="CDD" id="cd00429">
    <property type="entry name" value="RPE"/>
    <property type="match status" value="1"/>
</dbReference>
<dbReference type="InterPro" id="IPR026019">
    <property type="entry name" value="Ribul_P_3_epim"/>
</dbReference>
<dbReference type="NCBIfam" id="TIGR01163">
    <property type="entry name" value="rpe"/>
    <property type="match status" value="1"/>
</dbReference>
<keyword evidence="9 10" id="KW-0413">Isomerase</keyword>
<evidence type="ECO:0000256" key="1">
    <source>
        <dbReference type="ARBA" id="ARBA00001782"/>
    </source>
</evidence>
<name>A0A934IT62_9HYPH</name>
<feature type="active site" description="Proton donor" evidence="10 12">
    <location>
        <position position="177"/>
    </location>
</feature>
<feature type="binding site" evidence="10">
    <location>
        <begin position="177"/>
        <end position="179"/>
    </location>
    <ligand>
        <name>substrate</name>
    </ligand>
</feature>
<dbReference type="GO" id="GO:0046872">
    <property type="term" value="F:metal ion binding"/>
    <property type="evidence" value="ECO:0007669"/>
    <property type="project" value="UniProtKB-UniRule"/>
</dbReference>
<proteinExistence type="inferred from homology"/>
<evidence type="ECO:0000313" key="16">
    <source>
        <dbReference type="Proteomes" id="UP000609531"/>
    </source>
</evidence>
<comment type="function">
    <text evidence="10">Catalyzes the reversible epimerization of D-ribulose 5-phosphate to D-xylulose 5-phosphate.</text>
</comment>
<feature type="binding site" evidence="10 14">
    <location>
        <position position="70"/>
    </location>
    <ligand>
        <name>substrate</name>
    </ligand>
</feature>
<reference evidence="15" key="1">
    <citation type="submission" date="2020-12" db="EMBL/GenBank/DDBJ databases">
        <title>Bacterial taxonomy.</title>
        <authorList>
            <person name="Pan X."/>
        </authorList>
    </citation>
    <scope>NUCLEOTIDE SEQUENCE</scope>
    <source>
        <strain evidence="15">B2012</strain>
    </source>
</reference>
<dbReference type="GO" id="GO:0006098">
    <property type="term" value="P:pentose-phosphate shunt"/>
    <property type="evidence" value="ECO:0007669"/>
    <property type="project" value="UniProtKB-UniRule"/>
</dbReference>
<dbReference type="EMBL" id="JAEKJA010000026">
    <property type="protein sequence ID" value="MBJ3778341.1"/>
    <property type="molecule type" value="Genomic_DNA"/>
</dbReference>
<evidence type="ECO:0000256" key="13">
    <source>
        <dbReference type="PIRSR" id="PIRSR001461-2"/>
    </source>
</evidence>
<evidence type="ECO:0000256" key="4">
    <source>
        <dbReference type="ARBA" id="ARBA00001947"/>
    </source>
</evidence>
<dbReference type="InterPro" id="IPR011060">
    <property type="entry name" value="RibuloseP-bd_barrel"/>
</dbReference>
<evidence type="ECO:0000256" key="7">
    <source>
        <dbReference type="ARBA" id="ARBA00013188"/>
    </source>
</evidence>
<dbReference type="PANTHER" id="PTHR11749">
    <property type="entry name" value="RIBULOSE-5-PHOSPHATE-3-EPIMERASE"/>
    <property type="match status" value="1"/>
</dbReference>
<accession>A0A934IT62</accession>
<evidence type="ECO:0000256" key="2">
    <source>
        <dbReference type="ARBA" id="ARBA00001936"/>
    </source>
</evidence>
<feature type="binding site" evidence="10 14">
    <location>
        <position position="12"/>
    </location>
    <ligand>
        <name>substrate</name>
    </ligand>
</feature>
<comment type="similarity">
    <text evidence="6 10 11">Belongs to the ribulose-phosphate 3-epimerase family.</text>
</comment>
<dbReference type="InterPro" id="IPR000056">
    <property type="entry name" value="Ribul_P_3_epim-like"/>
</dbReference>
<feature type="binding site" evidence="14">
    <location>
        <position position="179"/>
    </location>
    <ligand>
        <name>substrate</name>
    </ligand>
</feature>
<feature type="binding site" evidence="10 13">
    <location>
        <position position="177"/>
    </location>
    <ligand>
        <name>a divalent metal cation</name>
        <dbReference type="ChEBI" id="CHEBI:60240"/>
    </ligand>
</feature>
<dbReference type="SUPFAM" id="SSF51366">
    <property type="entry name" value="Ribulose-phoshate binding barrel"/>
    <property type="match status" value="1"/>
</dbReference>
<feature type="active site" description="Proton acceptor" evidence="10 12">
    <location>
        <position position="39"/>
    </location>
</feature>
<keyword evidence="13" id="KW-0862">Zinc</keyword>
<feature type="binding site" evidence="10 14">
    <location>
        <begin position="199"/>
        <end position="200"/>
    </location>
    <ligand>
        <name>substrate</name>
    </ligand>
</feature>
<keyword evidence="10 11" id="KW-0119">Carbohydrate metabolism</keyword>
<feature type="binding site" evidence="10 13">
    <location>
        <position position="70"/>
    </location>
    <ligand>
        <name>a divalent metal cation</name>
        <dbReference type="ChEBI" id="CHEBI:60240"/>
    </ligand>
</feature>
<protein>
    <recommendedName>
        <fullName evidence="7 10">Ribulose-phosphate 3-epimerase</fullName>
        <ecNumber evidence="7 10">5.1.3.1</ecNumber>
    </recommendedName>
</protein>
<comment type="pathway">
    <text evidence="10">Carbohydrate degradation.</text>
</comment>
<dbReference type="PROSITE" id="PS01086">
    <property type="entry name" value="RIBUL_P_3_EPIMER_2"/>
    <property type="match status" value="1"/>
</dbReference>
<organism evidence="15 16">
    <name type="scientific">Acuticoccus mangrovi</name>
    <dbReference type="NCBI Taxonomy" id="2796142"/>
    <lineage>
        <taxon>Bacteria</taxon>
        <taxon>Pseudomonadati</taxon>
        <taxon>Pseudomonadota</taxon>
        <taxon>Alphaproteobacteria</taxon>
        <taxon>Hyphomicrobiales</taxon>
        <taxon>Amorphaceae</taxon>
        <taxon>Acuticoccus</taxon>
    </lineage>
</organism>
<dbReference type="GO" id="GO:0005737">
    <property type="term" value="C:cytoplasm"/>
    <property type="evidence" value="ECO:0007669"/>
    <property type="project" value="UniProtKB-ARBA"/>
</dbReference>
<keyword evidence="13" id="KW-0170">Cobalt</keyword>
<feature type="binding site" evidence="10 13">
    <location>
        <position position="37"/>
    </location>
    <ligand>
        <name>a divalent metal cation</name>
        <dbReference type="ChEBI" id="CHEBI:60240"/>
    </ligand>
</feature>
<dbReference type="EC" id="5.1.3.1" evidence="7 10"/>
<dbReference type="PIRSF" id="PIRSF001461">
    <property type="entry name" value="RPE"/>
    <property type="match status" value="1"/>
</dbReference>
<evidence type="ECO:0000256" key="5">
    <source>
        <dbReference type="ARBA" id="ARBA00001954"/>
    </source>
</evidence>
<comment type="cofactor">
    <cofactor evidence="4">
        <name>Zn(2+)</name>
        <dbReference type="ChEBI" id="CHEBI:29105"/>
    </cofactor>
</comment>
<dbReference type="GO" id="GO:0004750">
    <property type="term" value="F:D-ribulose-phosphate 3-epimerase activity"/>
    <property type="evidence" value="ECO:0007669"/>
    <property type="project" value="UniProtKB-UniRule"/>
</dbReference>
<keyword evidence="13" id="KW-0464">Manganese</keyword>
<comment type="cofactor">
    <cofactor evidence="3">
        <name>Co(2+)</name>
        <dbReference type="ChEBI" id="CHEBI:48828"/>
    </cofactor>
</comment>
<dbReference type="NCBIfam" id="NF004076">
    <property type="entry name" value="PRK05581.1-4"/>
    <property type="match status" value="1"/>
</dbReference>
<evidence type="ECO:0000256" key="12">
    <source>
        <dbReference type="PIRSR" id="PIRSR001461-1"/>
    </source>
</evidence>
<evidence type="ECO:0000256" key="6">
    <source>
        <dbReference type="ARBA" id="ARBA00009541"/>
    </source>
</evidence>
<evidence type="ECO:0000256" key="10">
    <source>
        <dbReference type="HAMAP-Rule" id="MF_02227"/>
    </source>
</evidence>
<evidence type="ECO:0000256" key="9">
    <source>
        <dbReference type="ARBA" id="ARBA00023235"/>
    </source>
</evidence>
<keyword evidence="8 10" id="KW-0479">Metal-binding</keyword>
<evidence type="ECO:0000256" key="3">
    <source>
        <dbReference type="ARBA" id="ARBA00001941"/>
    </source>
</evidence>
<comment type="cofactor">
    <cofactor evidence="5">
        <name>Fe(2+)</name>
        <dbReference type="ChEBI" id="CHEBI:29033"/>
    </cofactor>
</comment>
<feature type="binding site" evidence="10 14">
    <location>
        <begin position="146"/>
        <end position="149"/>
    </location>
    <ligand>
        <name>substrate</name>
    </ligand>
</feature>
<dbReference type="Proteomes" id="UP000609531">
    <property type="component" value="Unassembled WGS sequence"/>
</dbReference>
<evidence type="ECO:0000313" key="15">
    <source>
        <dbReference type="EMBL" id="MBJ3778341.1"/>
    </source>
</evidence>
<keyword evidence="16" id="KW-1185">Reference proteome</keyword>
<dbReference type="GO" id="GO:0019323">
    <property type="term" value="P:pentose catabolic process"/>
    <property type="evidence" value="ECO:0007669"/>
    <property type="project" value="UniProtKB-UniRule"/>
</dbReference>
<dbReference type="AlphaFoldDB" id="A0A934IT62"/>
<feature type="binding site" evidence="10 13">
    <location>
        <position position="39"/>
    </location>
    <ligand>
        <name>a divalent metal cation</name>
        <dbReference type="ChEBI" id="CHEBI:60240"/>
    </ligand>
</feature>
<dbReference type="InterPro" id="IPR013785">
    <property type="entry name" value="Aldolase_TIM"/>
</dbReference>
<evidence type="ECO:0000256" key="14">
    <source>
        <dbReference type="PIRSR" id="PIRSR001461-3"/>
    </source>
</evidence>
<dbReference type="Gene3D" id="3.20.20.70">
    <property type="entry name" value="Aldolase class I"/>
    <property type="match status" value="1"/>
</dbReference>
<comment type="caution">
    <text evidence="15">The sequence shown here is derived from an EMBL/GenBank/DDBJ whole genome shotgun (WGS) entry which is preliminary data.</text>
</comment>
<dbReference type="FunFam" id="3.20.20.70:FF:000004">
    <property type="entry name" value="Ribulose-phosphate 3-epimerase"/>
    <property type="match status" value="1"/>
</dbReference>